<dbReference type="Proteomes" id="UP001251870">
    <property type="component" value="Unassembled WGS sequence"/>
</dbReference>
<keyword evidence="11" id="KW-1185">Reference proteome</keyword>
<comment type="pathway">
    <text evidence="2 7">Cofactor biosynthesis; molybdopterin biosynthesis.</text>
</comment>
<dbReference type="SMART" id="SM00852">
    <property type="entry name" value="MoCF_biosynth"/>
    <property type="match status" value="1"/>
</dbReference>
<evidence type="ECO:0000256" key="1">
    <source>
        <dbReference type="ARBA" id="ARBA00002901"/>
    </source>
</evidence>
<dbReference type="Pfam" id="PF03453">
    <property type="entry name" value="MoeA_N"/>
    <property type="match status" value="1"/>
</dbReference>
<dbReference type="InterPro" id="IPR005111">
    <property type="entry name" value="MoeA_C_domain_IV"/>
</dbReference>
<evidence type="ECO:0000259" key="9">
    <source>
        <dbReference type="SMART" id="SM00852"/>
    </source>
</evidence>
<evidence type="ECO:0000256" key="7">
    <source>
        <dbReference type="RuleBase" id="RU365090"/>
    </source>
</evidence>
<keyword evidence="7" id="KW-0808">Transferase</keyword>
<dbReference type="Pfam" id="PF03454">
    <property type="entry name" value="MoeA_C"/>
    <property type="match status" value="1"/>
</dbReference>
<reference evidence="10 11" key="1">
    <citation type="submission" date="2023-09" db="EMBL/GenBank/DDBJ databases">
        <title>Description of three actinobacteria isolated from air of manufacturing shop in a pharmaceutical factory.</title>
        <authorList>
            <person name="Zhang D.-F."/>
        </authorList>
    </citation>
    <scope>NUCLEOTIDE SEQUENCE [LARGE SCALE GENOMIC DNA]</scope>
    <source>
        <strain evidence="10 11">LY-0111</strain>
    </source>
</reference>
<keyword evidence="4 7" id="KW-0500">Molybdenum</keyword>
<dbReference type="InterPro" id="IPR036425">
    <property type="entry name" value="MoaB/Mog-like_dom_sf"/>
</dbReference>
<dbReference type="Gene3D" id="2.40.340.10">
    <property type="entry name" value="MoeA, C-terminal, domain IV"/>
    <property type="match status" value="1"/>
</dbReference>
<proteinExistence type="inferred from homology"/>
<dbReference type="PANTHER" id="PTHR10192:SF5">
    <property type="entry name" value="GEPHYRIN"/>
    <property type="match status" value="1"/>
</dbReference>
<dbReference type="NCBIfam" id="NF045515">
    <property type="entry name" value="Glp_gephyrin"/>
    <property type="match status" value="1"/>
</dbReference>
<comment type="caution">
    <text evidence="10">The sequence shown here is derived from an EMBL/GenBank/DDBJ whole genome shotgun (WGS) entry which is preliminary data.</text>
</comment>
<feature type="domain" description="MoaB/Mog" evidence="9">
    <location>
        <begin position="189"/>
        <end position="336"/>
    </location>
</feature>
<sequence length="418" mass="42655">MTGGPSPRAGTEQPDPGHPRTETVALPDALGRRLAQTLHAPASLPRFDDSQMDGYAVRAAETPGTLDITAPVAAGTVPEALPSGCAAPVMTGAPIPAGADAVIPVEATSTRNFADTGSTDRSSTESAAAPQRVLVPATSPGAFLRRRGSDVVHGEEVLAAGAVLTAAGVGLLAAFGLTEVDVLRRPRALVIVGGDEVLAPGRDLPPGKVYDANGSLLAGWAASRGLEVLAVRLIDDDVADFVERLRADLSDTRPELIITSGGISAGRYEVMRQGFAVMDEITFDVGTVAMQPGGPQGLGTAALPGGGEAAVICLPGNPVSTWVSCEAMLADALAEAWGLNQPQPWVPAQLAWPVQPLAEKDQLRRGTLQHTPAGIIAAPMTGTSSHLLAAAATAEALIRVPAGAQELPAGATVTVRRL</sequence>
<comment type="catalytic activity">
    <reaction evidence="6">
        <text>adenylyl-molybdopterin + molybdate = Mo-molybdopterin + AMP + H(+)</text>
        <dbReference type="Rhea" id="RHEA:35047"/>
        <dbReference type="ChEBI" id="CHEBI:15378"/>
        <dbReference type="ChEBI" id="CHEBI:36264"/>
        <dbReference type="ChEBI" id="CHEBI:62727"/>
        <dbReference type="ChEBI" id="CHEBI:71302"/>
        <dbReference type="ChEBI" id="CHEBI:456215"/>
        <dbReference type="EC" id="2.10.1.1"/>
    </reaction>
</comment>
<dbReference type="SUPFAM" id="SSF63882">
    <property type="entry name" value="MoeA N-terminal region -like"/>
    <property type="match status" value="1"/>
</dbReference>
<feature type="region of interest" description="Disordered" evidence="8">
    <location>
        <begin position="1"/>
        <end position="23"/>
    </location>
</feature>
<dbReference type="SUPFAM" id="SSF53218">
    <property type="entry name" value="Molybdenum cofactor biosynthesis proteins"/>
    <property type="match status" value="1"/>
</dbReference>
<comment type="function">
    <text evidence="1 7">Catalyzes the insertion of molybdate into adenylated molybdopterin with the concomitant release of AMP.</text>
</comment>
<keyword evidence="7" id="KW-0479">Metal-binding</keyword>
<dbReference type="InterPro" id="IPR036135">
    <property type="entry name" value="MoeA_linker/N_sf"/>
</dbReference>
<evidence type="ECO:0000256" key="2">
    <source>
        <dbReference type="ARBA" id="ARBA00005046"/>
    </source>
</evidence>
<dbReference type="Pfam" id="PF00994">
    <property type="entry name" value="MoCF_biosynth"/>
    <property type="match status" value="1"/>
</dbReference>
<name>A0ABU2DST0_9MICC</name>
<protein>
    <recommendedName>
        <fullName evidence="7">Molybdopterin molybdenumtransferase</fullName>
        <ecNumber evidence="7">2.10.1.1</ecNumber>
    </recommendedName>
</protein>
<gene>
    <name evidence="10" type="ORF">RIL96_07750</name>
</gene>
<evidence type="ECO:0000256" key="6">
    <source>
        <dbReference type="ARBA" id="ARBA00047317"/>
    </source>
</evidence>
<keyword evidence="7" id="KW-0460">Magnesium</keyword>
<evidence type="ECO:0000313" key="11">
    <source>
        <dbReference type="Proteomes" id="UP001251870"/>
    </source>
</evidence>
<dbReference type="InterPro" id="IPR005110">
    <property type="entry name" value="MoeA_linker/N"/>
</dbReference>
<dbReference type="Gene3D" id="2.170.190.11">
    <property type="entry name" value="Molybdopterin biosynthesis moea protein, domain 3"/>
    <property type="match status" value="1"/>
</dbReference>
<dbReference type="Gene3D" id="3.40.980.10">
    <property type="entry name" value="MoaB/Mog-like domain"/>
    <property type="match status" value="1"/>
</dbReference>
<comment type="cofactor">
    <cofactor evidence="7">
        <name>Mg(2+)</name>
        <dbReference type="ChEBI" id="CHEBI:18420"/>
    </cofactor>
</comment>
<dbReference type="InterPro" id="IPR001453">
    <property type="entry name" value="MoaB/Mog_dom"/>
</dbReference>
<dbReference type="EMBL" id="JAVKGR010000007">
    <property type="protein sequence ID" value="MDR8019461.1"/>
    <property type="molecule type" value="Genomic_DNA"/>
</dbReference>
<dbReference type="CDD" id="cd00887">
    <property type="entry name" value="MoeA"/>
    <property type="match status" value="1"/>
</dbReference>
<keyword evidence="5 7" id="KW-0501">Molybdenum cofactor biosynthesis</keyword>
<dbReference type="SUPFAM" id="SSF63867">
    <property type="entry name" value="MoeA C-terminal domain-like"/>
    <property type="match status" value="1"/>
</dbReference>
<evidence type="ECO:0000313" key="10">
    <source>
        <dbReference type="EMBL" id="MDR8019461.1"/>
    </source>
</evidence>
<dbReference type="PANTHER" id="PTHR10192">
    <property type="entry name" value="MOLYBDOPTERIN BIOSYNTHESIS PROTEIN"/>
    <property type="match status" value="1"/>
</dbReference>
<dbReference type="InterPro" id="IPR038987">
    <property type="entry name" value="MoeA-like"/>
</dbReference>
<dbReference type="EC" id="2.10.1.1" evidence="7"/>
<evidence type="ECO:0000256" key="8">
    <source>
        <dbReference type="SAM" id="MobiDB-lite"/>
    </source>
</evidence>
<dbReference type="Gene3D" id="3.90.105.10">
    <property type="entry name" value="Molybdopterin biosynthesis moea protein, domain 2"/>
    <property type="match status" value="1"/>
</dbReference>
<accession>A0ABU2DST0</accession>
<organism evidence="10 11">
    <name type="scientific">Nesterenkonia aerolata</name>
    <dbReference type="NCBI Taxonomy" id="3074079"/>
    <lineage>
        <taxon>Bacteria</taxon>
        <taxon>Bacillati</taxon>
        <taxon>Actinomycetota</taxon>
        <taxon>Actinomycetes</taxon>
        <taxon>Micrococcales</taxon>
        <taxon>Micrococcaceae</taxon>
        <taxon>Nesterenkonia</taxon>
    </lineage>
</organism>
<dbReference type="InterPro" id="IPR036688">
    <property type="entry name" value="MoeA_C_domain_IV_sf"/>
</dbReference>
<evidence type="ECO:0000256" key="4">
    <source>
        <dbReference type="ARBA" id="ARBA00022505"/>
    </source>
</evidence>
<evidence type="ECO:0000256" key="3">
    <source>
        <dbReference type="ARBA" id="ARBA00010763"/>
    </source>
</evidence>
<comment type="similarity">
    <text evidence="3 7">Belongs to the MoeA family.</text>
</comment>
<evidence type="ECO:0000256" key="5">
    <source>
        <dbReference type="ARBA" id="ARBA00023150"/>
    </source>
</evidence>